<name>A0A5K1K5N2_9APHY</name>
<proteinExistence type="predicted"/>
<gene>
    <name evidence="1" type="primary">Q5NI41</name>
</gene>
<evidence type="ECO:0000313" key="1">
    <source>
        <dbReference type="EMBL" id="VWP01228.1"/>
    </source>
</evidence>
<dbReference type="AlphaFoldDB" id="A0A5K1K5N2"/>
<accession>A0A5K1K5N2</accession>
<reference evidence="1" key="1">
    <citation type="submission" date="2019-10" db="EMBL/GenBank/DDBJ databases">
        <authorList>
            <person name="Nor Muhammad N."/>
        </authorList>
    </citation>
    <scope>NUCLEOTIDE SEQUENCE</scope>
</reference>
<organism evidence="1">
    <name type="scientific">Ganoderma boninense</name>
    <dbReference type="NCBI Taxonomy" id="34458"/>
    <lineage>
        <taxon>Eukaryota</taxon>
        <taxon>Fungi</taxon>
        <taxon>Dikarya</taxon>
        <taxon>Basidiomycota</taxon>
        <taxon>Agaricomycotina</taxon>
        <taxon>Agaricomycetes</taxon>
        <taxon>Polyporales</taxon>
        <taxon>Polyporaceae</taxon>
        <taxon>Ganoderma</taxon>
    </lineage>
</organism>
<dbReference type="EMBL" id="LR729200">
    <property type="protein sequence ID" value="VWP01228.1"/>
    <property type="molecule type" value="Genomic_DNA"/>
</dbReference>
<sequence length="130" mass="14852">MSTTQRPLQPLAATLWDARDECDELYDTVASAVAYQIASDVASFTMVVGTMSKTREELNRLLDEVIREIEQYDLVTEDTVQTEGWIRDLRTSIGRCPEDYVMLPYFAHQTGSLIARLTERRSRADMRTLA</sequence>
<protein>
    <submittedName>
        <fullName evidence="1">Ferrous iron transport protein B</fullName>
    </submittedName>
</protein>